<dbReference type="EMBL" id="MKGL01000115">
    <property type="protein sequence ID" value="RNF06193.1"/>
    <property type="molecule type" value="Genomic_DNA"/>
</dbReference>
<evidence type="ECO:0000313" key="3">
    <source>
        <dbReference type="Proteomes" id="UP000283634"/>
    </source>
</evidence>
<dbReference type="AlphaFoldDB" id="A0A3R7RKW2"/>
<organism evidence="2 3">
    <name type="scientific">Trypanosoma rangeli</name>
    <dbReference type="NCBI Taxonomy" id="5698"/>
    <lineage>
        <taxon>Eukaryota</taxon>
        <taxon>Discoba</taxon>
        <taxon>Euglenozoa</taxon>
        <taxon>Kinetoplastea</taxon>
        <taxon>Metakinetoplastina</taxon>
        <taxon>Trypanosomatida</taxon>
        <taxon>Trypanosomatidae</taxon>
        <taxon>Trypanosoma</taxon>
        <taxon>Herpetosoma</taxon>
    </lineage>
</organism>
<dbReference type="RefSeq" id="XP_029239121.1">
    <property type="nucleotide sequence ID" value="XM_029381028.1"/>
</dbReference>
<reference evidence="2 3" key="1">
    <citation type="journal article" date="2018" name="BMC Genomics">
        <title>Genomic comparison of Trypanosoma conorhini and Trypanosoma rangeli to Trypanosoma cruzi strains of high and low virulence.</title>
        <authorList>
            <person name="Bradwell K.R."/>
            <person name="Koparde V.N."/>
            <person name="Matveyev A.V."/>
            <person name="Serrano M.G."/>
            <person name="Alves J.M."/>
            <person name="Parikh H."/>
            <person name="Huang B."/>
            <person name="Lee V."/>
            <person name="Espinosa-Alvarez O."/>
            <person name="Ortiz P.A."/>
            <person name="Costa-Martins A.G."/>
            <person name="Teixeira M.M."/>
            <person name="Buck G.A."/>
        </authorList>
    </citation>
    <scope>NUCLEOTIDE SEQUENCE [LARGE SCALE GENOMIC DNA]</scope>
    <source>
        <strain evidence="2 3">AM80</strain>
    </source>
</reference>
<protein>
    <submittedName>
        <fullName evidence="2">Uncharacterized protein</fullName>
    </submittedName>
</protein>
<comment type="caution">
    <text evidence="2">The sequence shown here is derived from an EMBL/GenBank/DDBJ whole genome shotgun (WGS) entry which is preliminary data.</text>
</comment>
<evidence type="ECO:0000256" key="1">
    <source>
        <dbReference type="SAM" id="MobiDB-lite"/>
    </source>
</evidence>
<gene>
    <name evidence="2" type="ORF">TraAM80_04084</name>
</gene>
<name>A0A3R7RKW2_TRYRA</name>
<keyword evidence="3" id="KW-1185">Reference proteome</keyword>
<feature type="region of interest" description="Disordered" evidence="1">
    <location>
        <begin position="157"/>
        <end position="177"/>
    </location>
</feature>
<proteinExistence type="predicted"/>
<dbReference type="Proteomes" id="UP000283634">
    <property type="component" value="Unassembled WGS sequence"/>
</dbReference>
<evidence type="ECO:0000313" key="2">
    <source>
        <dbReference type="EMBL" id="RNF06193.1"/>
    </source>
</evidence>
<sequence>MCNQHLGPQRRLRHSVSLAYLPNVYITWQRRSATRRFLSVTGSSDTAIASAPYATTASLPPPHCTSHSPYCAGAPKALLVLWQQGHYSKALRRLARGAPTVSRFRHTPARGKGGYSHLHTHQPSLAAEHAMCKATHPMCRLQLRSACAPLAARRAPQAHVSDTEPRPAAPAASPHCREATWQVAPAARRLTHAGRRCAPLTSAPARPPCPLHHYPPTVNPALSFSFTC</sequence>
<accession>A0A3R7RKW2</accession>
<dbReference type="GeneID" id="40328017"/>